<keyword evidence="9" id="KW-1185">Reference proteome</keyword>
<dbReference type="SUPFAM" id="SSF56112">
    <property type="entry name" value="Protein kinase-like (PK-like)"/>
    <property type="match status" value="1"/>
</dbReference>
<proteinExistence type="inferred from homology"/>
<dbReference type="EMBL" id="LUCM01001347">
    <property type="protein sequence ID" value="KAA0199061.1"/>
    <property type="molecule type" value="Genomic_DNA"/>
</dbReference>
<comment type="caution">
    <text evidence="8">The sequence shown here is derived from an EMBL/GenBank/DDBJ whole genome shotgun (WGS) entry which is preliminary data.</text>
</comment>
<dbReference type="Proteomes" id="UP000728185">
    <property type="component" value="Unassembled WGS sequence"/>
</dbReference>
<dbReference type="GO" id="GO:0030154">
    <property type="term" value="P:cell differentiation"/>
    <property type="evidence" value="ECO:0007669"/>
    <property type="project" value="TreeGrafter"/>
</dbReference>
<comment type="similarity">
    <text evidence="1">Belongs to the protein kinase superfamily. CMGC Ser/Thr protein kinase family. GSK-3 subfamily.</text>
</comment>
<dbReference type="InterPro" id="IPR011009">
    <property type="entry name" value="Kinase-like_dom_sf"/>
</dbReference>
<keyword evidence="4" id="KW-0547">Nucleotide-binding</keyword>
<dbReference type="GO" id="GO:0005634">
    <property type="term" value="C:nucleus"/>
    <property type="evidence" value="ECO:0007669"/>
    <property type="project" value="TreeGrafter"/>
</dbReference>
<dbReference type="GO" id="GO:0004674">
    <property type="term" value="F:protein serine/threonine kinase activity"/>
    <property type="evidence" value="ECO:0007669"/>
    <property type="project" value="UniProtKB-KW"/>
</dbReference>
<protein>
    <submittedName>
        <fullName evidence="8">Glycogen synthase kinase 3</fullName>
    </submittedName>
</protein>
<evidence type="ECO:0000256" key="1">
    <source>
        <dbReference type="ARBA" id="ARBA00005527"/>
    </source>
</evidence>
<dbReference type="PROSITE" id="PS00108">
    <property type="entry name" value="PROTEIN_KINASE_ST"/>
    <property type="match status" value="1"/>
</dbReference>
<dbReference type="GO" id="GO:0005524">
    <property type="term" value="F:ATP binding"/>
    <property type="evidence" value="ECO:0007669"/>
    <property type="project" value="UniProtKB-KW"/>
</dbReference>
<dbReference type="GO" id="GO:0070507">
    <property type="term" value="P:regulation of microtubule cytoskeleton organization"/>
    <property type="evidence" value="ECO:0007669"/>
    <property type="project" value="TreeGrafter"/>
</dbReference>
<keyword evidence="2" id="KW-0723">Serine/threonine-protein kinase</keyword>
<evidence type="ECO:0000256" key="3">
    <source>
        <dbReference type="ARBA" id="ARBA00022679"/>
    </source>
</evidence>
<feature type="domain" description="Protein kinase" evidence="7">
    <location>
        <begin position="85"/>
        <end position="288"/>
    </location>
</feature>
<dbReference type="OrthoDB" id="6274257at2759"/>
<evidence type="ECO:0000256" key="2">
    <source>
        <dbReference type="ARBA" id="ARBA00022527"/>
    </source>
</evidence>
<dbReference type="SMART" id="SM00220">
    <property type="entry name" value="S_TKc"/>
    <property type="match status" value="1"/>
</dbReference>
<evidence type="ECO:0000256" key="6">
    <source>
        <dbReference type="ARBA" id="ARBA00022840"/>
    </source>
</evidence>
<evidence type="ECO:0000313" key="9">
    <source>
        <dbReference type="Proteomes" id="UP000728185"/>
    </source>
</evidence>
<evidence type="ECO:0000256" key="4">
    <source>
        <dbReference type="ARBA" id="ARBA00022741"/>
    </source>
</evidence>
<dbReference type="GO" id="GO:0090090">
    <property type="term" value="P:negative regulation of canonical Wnt signaling pathway"/>
    <property type="evidence" value="ECO:0007669"/>
    <property type="project" value="TreeGrafter"/>
</dbReference>
<dbReference type="InterPro" id="IPR008271">
    <property type="entry name" value="Ser/Thr_kinase_AS"/>
</dbReference>
<dbReference type="GO" id="GO:0032436">
    <property type="term" value="P:positive regulation of proteasomal ubiquitin-dependent protein catabolic process"/>
    <property type="evidence" value="ECO:0007669"/>
    <property type="project" value="TreeGrafter"/>
</dbReference>
<evidence type="ECO:0000259" key="7">
    <source>
        <dbReference type="PROSITE" id="PS50011"/>
    </source>
</evidence>
<keyword evidence="3" id="KW-0808">Transferase</keyword>
<accession>A0A8E0S2N6</accession>
<dbReference type="Gene3D" id="1.10.510.10">
    <property type="entry name" value="Transferase(Phosphotransferase) domain 1"/>
    <property type="match status" value="1"/>
</dbReference>
<dbReference type="GO" id="GO:0030424">
    <property type="term" value="C:axon"/>
    <property type="evidence" value="ECO:0007669"/>
    <property type="project" value="TreeGrafter"/>
</dbReference>
<dbReference type="InterPro" id="IPR000719">
    <property type="entry name" value="Prot_kinase_dom"/>
</dbReference>
<keyword evidence="6" id="KW-0067">ATP-binding</keyword>
<gene>
    <name evidence="8" type="ORF">FBUS_05700</name>
</gene>
<dbReference type="Pfam" id="PF00069">
    <property type="entry name" value="Pkinase"/>
    <property type="match status" value="1"/>
</dbReference>
<name>A0A8E0S2N6_9TREM</name>
<dbReference type="GO" id="GO:0007165">
    <property type="term" value="P:signal transduction"/>
    <property type="evidence" value="ECO:0007669"/>
    <property type="project" value="TreeGrafter"/>
</dbReference>
<reference evidence="8" key="1">
    <citation type="submission" date="2019-05" db="EMBL/GenBank/DDBJ databases">
        <title>Annotation for the trematode Fasciolopsis buski.</title>
        <authorList>
            <person name="Choi Y.-J."/>
        </authorList>
    </citation>
    <scope>NUCLEOTIDE SEQUENCE</scope>
    <source>
        <strain evidence="8">HT</strain>
        <tissue evidence="8">Whole worm</tissue>
    </source>
</reference>
<sequence length="288" mass="31651">MMSLASKHVAPAHGSTHTLLPASNSNAVTGAGAFPTVQINNQLSNVGRRGNSSIMSLFNSGICFPRRMSVQACGAQDDLPVPIELSFTVTIGQGTFGQIERATLTLPKTNADGTVDQSATNKLENESSSIQVAVKRVLQDPRYKNRELNIMQRLNNHPNVVKFYYYYYSTATSSSRSHRSAGGRGGSSSSGVDVFLHLVLECFPESLCELIYRYLQRNVKIPVHIVKVFTYQMLKALAYMHSHRICHRDIKSSNLLVDESTLILKVCDFGSAKEMVPGTANVSYISSR</sequence>
<organism evidence="8 9">
    <name type="scientific">Fasciolopsis buskii</name>
    <dbReference type="NCBI Taxonomy" id="27845"/>
    <lineage>
        <taxon>Eukaryota</taxon>
        <taxon>Metazoa</taxon>
        <taxon>Spiralia</taxon>
        <taxon>Lophotrochozoa</taxon>
        <taxon>Platyhelminthes</taxon>
        <taxon>Trematoda</taxon>
        <taxon>Digenea</taxon>
        <taxon>Plagiorchiida</taxon>
        <taxon>Echinostomata</taxon>
        <taxon>Echinostomatoidea</taxon>
        <taxon>Fasciolidae</taxon>
        <taxon>Fasciolopsis</taxon>
    </lineage>
</organism>
<dbReference type="InterPro" id="IPR050591">
    <property type="entry name" value="GSK-3"/>
</dbReference>
<evidence type="ECO:0000256" key="5">
    <source>
        <dbReference type="ARBA" id="ARBA00022777"/>
    </source>
</evidence>
<dbReference type="PROSITE" id="PS50011">
    <property type="entry name" value="PROTEIN_KINASE_DOM"/>
    <property type="match status" value="1"/>
</dbReference>
<dbReference type="Gene3D" id="3.30.200.20">
    <property type="entry name" value="Phosphorylase Kinase, domain 1"/>
    <property type="match status" value="1"/>
</dbReference>
<dbReference type="PANTHER" id="PTHR24057:SF0">
    <property type="entry name" value="PROTEIN KINASE SHAGGY-RELATED"/>
    <property type="match status" value="1"/>
</dbReference>
<dbReference type="GO" id="GO:0005829">
    <property type="term" value="C:cytosol"/>
    <property type="evidence" value="ECO:0007669"/>
    <property type="project" value="TreeGrafter"/>
</dbReference>
<keyword evidence="5 8" id="KW-0418">Kinase</keyword>
<evidence type="ECO:0000313" key="8">
    <source>
        <dbReference type="EMBL" id="KAA0199061.1"/>
    </source>
</evidence>
<dbReference type="PANTHER" id="PTHR24057">
    <property type="entry name" value="GLYCOGEN SYNTHASE KINASE-3 ALPHA"/>
    <property type="match status" value="1"/>
</dbReference>
<dbReference type="AlphaFoldDB" id="A0A8E0S2N6"/>